<sequence>MLSGTILEAIDVDSYRAEKKTMQAILLYGADGEIDPVPSEGSGGQREAELDLLSNIIANFNDLFGKIEWKDKDQAGKMITEDIDDFNCGNLLQQRKHFKRSKNSSSSQSGNNNVPIRRCGCLSMVFKSL</sequence>
<dbReference type="EMBL" id="FITM01000158">
    <property type="protein sequence ID" value="SAY39381.1"/>
    <property type="molecule type" value="Genomic_DNA"/>
</dbReference>
<protein>
    <submittedName>
        <fullName evidence="1">Type I restriction-modification system,restriction subunit R</fullName>
        <ecNumber evidence="1">3.1.21.3</ecNumber>
    </submittedName>
</protein>
<name>A0A171DHS6_9SYNE</name>
<dbReference type="OrthoDB" id="9758243at2"/>
<dbReference type="AlphaFoldDB" id="A0A171DHS6"/>
<organism evidence="1 2">
    <name type="scientific">Candidatus Synechococcus spongiarum</name>
    <dbReference type="NCBI Taxonomy" id="431041"/>
    <lineage>
        <taxon>Bacteria</taxon>
        <taxon>Bacillati</taxon>
        <taxon>Cyanobacteriota</taxon>
        <taxon>Cyanophyceae</taxon>
        <taxon>Synechococcales</taxon>
        <taxon>Synechococcaceae</taxon>
        <taxon>Synechococcus</taxon>
    </lineage>
</organism>
<dbReference type="RefSeq" id="WP_143324643.1">
    <property type="nucleotide sequence ID" value="NZ_FITM01000158.1"/>
</dbReference>
<accession>A0A171DHS6</accession>
<keyword evidence="1" id="KW-0378">Hydrolase</keyword>
<evidence type="ECO:0000313" key="2">
    <source>
        <dbReference type="Proteomes" id="UP000182631"/>
    </source>
</evidence>
<gene>
    <name evidence="1" type="ORF">FLM9_1482</name>
</gene>
<dbReference type="Proteomes" id="UP000182631">
    <property type="component" value="Unassembled WGS sequence"/>
</dbReference>
<reference evidence="2" key="1">
    <citation type="submission" date="2016-02" db="EMBL/GenBank/DDBJ databases">
        <authorList>
            <person name="liu f."/>
        </authorList>
    </citation>
    <scope>NUCLEOTIDE SEQUENCE [LARGE SCALE GENOMIC DNA]</scope>
</reference>
<dbReference type="GO" id="GO:0009035">
    <property type="term" value="F:type I site-specific deoxyribonuclease activity"/>
    <property type="evidence" value="ECO:0007669"/>
    <property type="project" value="UniProtKB-EC"/>
</dbReference>
<proteinExistence type="predicted"/>
<dbReference type="EC" id="3.1.21.3" evidence="1"/>
<evidence type="ECO:0000313" key="1">
    <source>
        <dbReference type="EMBL" id="SAY39381.1"/>
    </source>
</evidence>
<keyword evidence="2" id="KW-1185">Reference proteome</keyword>